<accession>A0A0C2XAU7</accession>
<evidence type="ECO:0000259" key="2">
    <source>
        <dbReference type="Pfam" id="PF12937"/>
    </source>
</evidence>
<evidence type="ECO:0000256" key="1">
    <source>
        <dbReference type="SAM" id="Coils"/>
    </source>
</evidence>
<feature type="domain" description="F-box" evidence="2">
    <location>
        <begin position="72"/>
        <end position="126"/>
    </location>
</feature>
<evidence type="ECO:0000313" key="4">
    <source>
        <dbReference type="Proteomes" id="UP000054549"/>
    </source>
</evidence>
<dbReference type="STRING" id="946122.A0A0C2XAU7"/>
<dbReference type="InParanoid" id="A0A0C2XAU7"/>
<dbReference type="InterPro" id="IPR001810">
    <property type="entry name" value="F-box_dom"/>
</dbReference>
<gene>
    <name evidence="3" type="ORF">M378DRAFT_124024</name>
</gene>
<dbReference type="AlphaFoldDB" id="A0A0C2XAU7"/>
<protein>
    <recommendedName>
        <fullName evidence="2">F-box domain-containing protein</fullName>
    </recommendedName>
</protein>
<feature type="non-terminal residue" evidence="3">
    <location>
        <position position="128"/>
    </location>
</feature>
<keyword evidence="1" id="KW-0175">Coiled coil</keyword>
<dbReference type="OrthoDB" id="3365698at2759"/>
<feature type="coiled-coil region" evidence="1">
    <location>
        <begin position="36"/>
        <end position="67"/>
    </location>
</feature>
<sequence>MESPVIRTTPIMVLSLEGKQNQPFTEAELDIIRQSRLAAEESLQRVRDEMTDKEEQLSRQIERYTTALSPHNKLPPEILRHIFKCCIQEKQVEEIPVTYKGGTYTISHVCSAWRHIALDAPELWTGIS</sequence>
<name>A0A0C2XAU7_AMAMK</name>
<dbReference type="Gene3D" id="1.20.1280.50">
    <property type="match status" value="1"/>
</dbReference>
<dbReference type="HOGENOM" id="CLU_018544_3_3_1"/>
<evidence type="ECO:0000313" key="3">
    <source>
        <dbReference type="EMBL" id="KIL66446.1"/>
    </source>
</evidence>
<dbReference type="Proteomes" id="UP000054549">
    <property type="component" value="Unassembled WGS sequence"/>
</dbReference>
<keyword evidence="4" id="KW-1185">Reference proteome</keyword>
<proteinExistence type="predicted"/>
<reference evidence="3 4" key="1">
    <citation type="submission" date="2014-04" db="EMBL/GenBank/DDBJ databases">
        <title>Evolutionary Origins and Diversification of the Mycorrhizal Mutualists.</title>
        <authorList>
            <consortium name="DOE Joint Genome Institute"/>
            <consortium name="Mycorrhizal Genomics Consortium"/>
            <person name="Kohler A."/>
            <person name="Kuo A."/>
            <person name="Nagy L.G."/>
            <person name="Floudas D."/>
            <person name="Copeland A."/>
            <person name="Barry K.W."/>
            <person name="Cichocki N."/>
            <person name="Veneault-Fourrey C."/>
            <person name="LaButti K."/>
            <person name="Lindquist E.A."/>
            <person name="Lipzen A."/>
            <person name="Lundell T."/>
            <person name="Morin E."/>
            <person name="Murat C."/>
            <person name="Riley R."/>
            <person name="Ohm R."/>
            <person name="Sun H."/>
            <person name="Tunlid A."/>
            <person name="Henrissat B."/>
            <person name="Grigoriev I.V."/>
            <person name="Hibbett D.S."/>
            <person name="Martin F."/>
        </authorList>
    </citation>
    <scope>NUCLEOTIDE SEQUENCE [LARGE SCALE GENOMIC DNA]</scope>
    <source>
        <strain evidence="3 4">Koide BX008</strain>
    </source>
</reference>
<organism evidence="3 4">
    <name type="scientific">Amanita muscaria (strain Koide BX008)</name>
    <dbReference type="NCBI Taxonomy" id="946122"/>
    <lineage>
        <taxon>Eukaryota</taxon>
        <taxon>Fungi</taxon>
        <taxon>Dikarya</taxon>
        <taxon>Basidiomycota</taxon>
        <taxon>Agaricomycotina</taxon>
        <taxon>Agaricomycetes</taxon>
        <taxon>Agaricomycetidae</taxon>
        <taxon>Agaricales</taxon>
        <taxon>Pluteineae</taxon>
        <taxon>Amanitaceae</taxon>
        <taxon>Amanita</taxon>
    </lineage>
</organism>
<dbReference type="Pfam" id="PF12937">
    <property type="entry name" value="F-box-like"/>
    <property type="match status" value="1"/>
</dbReference>
<dbReference type="EMBL" id="KN818236">
    <property type="protein sequence ID" value="KIL66446.1"/>
    <property type="molecule type" value="Genomic_DNA"/>
</dbReference>